<evidence type="ECO:0000256" key="3">
    <source>
        <dbReference type="ARBA" id="ARBA00022782"/>
    </source>
</evidence>
<keyword evidence="6" id="KW-0238">DNA-binding</keyword>
<keyword evidence="3" id="KW-0221">Differentiation</keyword>
<feature type="region of interest" description="Disordered" evidence="9">
    <location>
        <begin position="342"/>
        <end position="361"/>
    </location>
</feature>
<keyword evidence="7" id="KW-0804">Transcription</keyword>
<organism evidence="11 12">
    <name type="scientific">Aldrovandia affinis</name>
    <dbReference type="NCBI Taxonomy" id="143900"/>
    <lineage>
        <taxon>Eukaryota</taxon>
        <taxon>Metazoa</taxon>
        <taxon>Chordata</taxon>
        <taxon>Craniata</taxon>
        <taxon>Vertebrata</taxon>
        <taxon>Euteleostomi</taxon>
        <taxon>Actinopterygii</taxon>
        <taxon>Neopterygii</taxon>
        <taxon>Teleostei</taxon>
        <taxon>Notacanthiformes</taxon>
        <taxon>Halosauridae</taxon>
        <taxon>Aldrovandia</taxon>
    </lineage>
</organism>
<reference evidence="11" key="1">
    <citation type="journal article" date="2023" name="Science">
        <title>Genome structures resolve the early diversification of teleost fishes.</title>
        <authorList>
            <person name="Parey E."/>
            <person name="Louis A."/>
            <person name="Montfort J."/>
            <person name="Bouchez O."/>
            <person name="Roques C."/>
            <person name="Iampietro C."/>
            <person name="Lluch J."/>
            <person name="Castinel A."/>
            <person name="Donnadieu C."/>
            <person name="Desvignes T."/>
            <person name="Floi Bucao C."/>
            <person name="Jouanno E."/>
            <person name="Wen M."/>
            <person name="Mejri S."/>
            <person name="Dirks R."/>
            <person name="Jansen H."/>
            <person name="Henkel C."/>
            <person name="Chen W.J."/>
            <person name="Zahm M."/>
            <person name="Cabau C."/>
            <person name="Klopp C."/>
            <person name="Thompson A.W."/>
            <person name="Robinson-Rechavi M."/>
            <person name="Braasch I."/>
            <person name="Lecointre G."/>
            <person name="Bobe J."/>
            <person name="Postlethwait J.H."/>
            <person name="Berthelot C."/>
            <person name="Roest Crollius H."/>
            <person name="Guiguen Y."/>
        </authorList>
    </citation>
    <scope>NUCLEOTIDE SEQUENCE</scope>
    <source>
        <strain evidence="11">NC1722</strain>
    </source>
</reference>
<dbReference type="PANTHER" id="PTHR15402">
    <property type="entry name" value="TRANSCRIPTION FACTOR-LIKE 5 PROTEIN"/>
    <property type="match status" value="1"/>
</dbReference>
<dbReference type="FunFam" id="4.10.280.10:FF:000057">
    <property type="entry name" value="transcription factor-like 5 protein-like"/>
    <property type="match status" value="1"/>
</dbReference>
<dbReference type="SUPFAM" id="SSF47459">
    <property type="entry name" value="HLH, helix-loop-helix DNA-binding domain"/>
    <property type="match status" value="1"/>
</dbReference>
<evidence type="ECO:0000256" key="6">
    <source>
        <dbReference type="ARBA" id="ARBA00023125"/>
    </source>
</evidence>
<evidence type="ECO:0000256" key="7">
    <source>
        <dbReference type="ARBA" id="ARBA00023163"/>
    </source>
</evidence>
<keyword evidence="5" id="KW-0805">Transcription regulation</keyword>
<dbReference type="CDD" id="cd18909">
    <property type="entry name" value="bHLH_TCFL5"/>
    <property type="match status" value="1"/>
</dbReference>
<keyword evidence="12" id="KW-1185">Reference proteome</keyword>
<evidence type="ECO:0000256" key="9">
    <source>
        <dbReference type="SAM" id="MobiDB-lite"/>
    </source>
</evidence>
<feature type="region of interest" description="Disordered" evidence="9">
    <location>
        <begin position="159"/>
        <end position="188"/>
    </location>
</feature>
<dbReference type="SMART" id="SM00353">
    <property type="entry name" value="HLH"/>
    <property type="match status" value="1"/>
</dbReference>
<protein>
    <recommendedName>
        <fullName evidence="10">BHLH domain-containing protein</fullName>
    </recommendedName>
</protein>
<evidence type="ECO:0000256" key="8">
    <source>
        <dbReference type="ARBA" id="ARBA00023242"/>
    </source>
</evidence>
<dbReference type="GO" id="GO:0046983">
    <property type="term" value="F:protein dimerization activity"/>
    <property type="evidence" value="ECO:0007669"/>
    <property type="project" value="InterPro"/>
</dbReference>
<feature type="compositionally biased region" description="Basic and acidic residues" evidence="9">
    <location>
        <begin position="352"/>
        <end position="361"/>
    </location>
</feature>
<accession>A0AAD7WP72</accession>
<comment type="caution">
    <text evidence="11">The sequence shown here is derived from an EMBL/GenBank/DDBJ whole genome shotgun (WGS) entry which is preliminary data.</text>
</comment>
<evidence type="ECO:0000256" key="1">
    <source>
        <dbReference type="ARBA" id="ARBA00004123"/>
    </source>
</evidence>
<name>A0AAD7WP72_9TELE</name>
<evidence type="ECO:0000256" key="2">
    <source>
        <dbReference type="ARBA" id="ARBA00022473"/>
    </source>
</evidence>
<keyword evidence="8" id="KW-0539">Nucleus</keyword>
<dbReference type="Pfam" id="PF00010">
    <property type="entry name" value="HLH"/>
    <property type="match status" value="1"/>
</dbReference>
<dbReference type="AlphaFoldDB" id="A0AAD7WP72"/>
<comment type="subcellular location">
    <subcellularLocation>
        <location evidence="1">Nucleus</location>
    </subcellularLocation>
</comment>
<evidence type="ECO:0000256" key="5">
    <source>
        <dbReference type="ARBA" id="ARBA00023015"/>
    </source>
</evidence>
<evidence type="ECO:0000256" key="4">
    <source>
        <dbReference type="ARBA" id="ARBA00022871"/>
    </source>
</evidence>
<evidence type="ECO:0000259" key="10">
    <source>
        <dbReference type="PROSITE" id="PS50888"/>
    </source>
</evidence>
<keyword evidence="2" id="KW-0217">Developmental protein</keyword>
<dbReference type="InterPro" id="IPR039583">
    <property type="entry name" value="TCFL5/SOLH1/2"/>
</dbReference>
<dbReference type="InterPro" id="IPR011598">
    <property type="entry name" value="bHLH_dom"/>
</dbReference>
<dbReference type="PROSITE" id="PS50888">
    <property type="entry name" value="BHLH"/>
    <property type="match status" value="1"/>
</dbReference>
<feature type="region of interest" description="Disordered" evidence="9">
    <location>
        <begin position="59"/>
        <end position="81"/>
    </location>
</feature>
<dbReference type="GO" id="GO:0000978">
    <property type="term" value="F:RNA polymerase II cis-regulatory region sequence-specific DNA binding"/>
    <property type="evidence" value="ECO:0007669"/>
    <property type="project" value="TreeGrafter"/>
</dbReference>
<gene>
    <name evidence="11" type="ORF">AAFF_G00342850</name>
</gene>
<feature type="region of interest" description="Disordered" evidence="9">
    <location>
        <begin position="93"/>
        <end position="118"/>
    </location>
</feature>
<dbReference type="Gene3D" id="4.10.280.10">
    <property type="entry name" value="Helix-loop-helix DNA-binding domain"/>
    <property type="match status" value="1"/>
</dbReference>
<dbReference type="Proteomes" id="UP001221898">
    <property type="component" value="Unassembled WGS sequence"/>
</dbReference>
<dbReference type="EMBL" id="JAINUG010000055">
    <property type="protein sequence ID" value="KAJ8403935.1"/>
    <property type="molecule type" value="Genomic_DNA"/>
</dbReference>
<dbReference type="GO" id="GO:0007283">
    <property type="term" value="P:spermatogenesis"/>
    <property type="evidence" value="ECO:0007669"/>
    <property type="project" value="UniProtKB-KW"/>
</dbReference>
<feature type="compositionally biased region" description="Polar residues" evidence="9">
    <location>
        <begin position="109"/>
        <end position="118"/>
    </location>
</feature>
<sequence>MSVTCEIESGSSSPKSYYAIPVEVAENTMPSDQGMVLNLVEMTDMEYMHLQHTIYSQMEAQSEEKVPGDAASSPPAIHTSADPEMDVEYTAKAPSPTVGQSNTPPPESQYLSTSSDQQSNFQEIKVSLMCDPDHLPDRTPTTYGESPEPVLARAAEMRRNAPARVRLESRFTCRPRQQESRHDQPTAQNSVLSKLHHPAEILAAAIQSQSSSLNLGRANSTVSWPVEFPYPALYGSMYNSMAGLSQSQGIGSISHVLEAAKDQDVIIPRNISFTYQQDAGPAKSALCNENEQAVEPNIWIKTEEEELYMPPARQDRSQQTCPEHSALNNIQNAVMANSHETFQKPWDTGDNSQRRERHNAMERDRRQRIRICCDELNMLVPFCYRDTDRASTLEWTTAFLKYIKEIYGDSFKMEFQNTFCGMTGKRIKLIEVDDQFSSQRETEPTMHFTC</sequence>
<evidence type="ECO:0000313" key="12">
    <source>
        <dbReference type="Proteomes" id="UP001221898"/>
    </source>
</evidence>
<feature type="compositionally biased region" description="Basic and acidic residues" evidence="9">
    <location>
        <begin position="159"/>
        <end position="184"/>
    </location>
</feature>
<keyword evidence="4" id="KW-0744">Spermatogenesis</keyword>
<evidence type="ECO:0000313" key="11">
    <source>
        <dbReference type="EMBL" id="KAJ8403935.1"/>
    </source>
</evidence>
<dbReference type="PANTHER" id="PTHR15402:SF2">
    <property type="entry name" value="TRANSCRIPTION FACTOR LIKE 5"/>
    <property type="match status" value="1"/>
</dbReference>
<proteinExistence type="predicted"/>
<feature type="domain" description="BHLH" evidence="10">
    <location>
        <begin position="353"/>
        <end position="403"/>
    </location>
</feature>
<dbReference type="GO" id="GO:0000981">
    <property type="term" value="F:DNA-binding transcription factor activity, RNA polymerase II-specific"/>
    <property type="evidence" value="ECO:0007669"/>
    <property type="project" value="TreeGrafter"/>
</dbReference>
<dbReference type="InterPro" id="IPR036638">
    <property type="entry name" value="HLH_DNA-bd_sf"/>
</dbReference>
<dbReference type="GO" id="GO:0030154">
    <property type="term" value="P:cell differentiation"/>
    <property type="evidence" value="ECO:0007669"/>
    <property type="project" value="UniProtKB-KW"/>
</dbReference>
<dbReference type="GO" id="GO:0005634">
    <property type="term" value="C:nucleus"/>
    <property type="evidence" value="ECO:0007669"/>
    <property type="project" value="UniProtKB-SubCell"/>
</dbReference>